<keyword evidence="4 13" id="KW-0210">Decarboxylase</keyword>
<dbReference type="PROSITE" id="PS01336">
    <property type="entry name" value="ADOMETDC"/>
    <property type="match status" value="1"/>
</dbReference>
<evidence type="ECO:0000256" key="1">
    <source>
        <dbReference type="ARBA" id="ARBA00004911"/>
    </source>
</evidence>
<keyword evidence="3 13" id="KW-0949">S-adenosyl-L-methionine</keyword>
<dbReference type="NCBIfam" id="TIGR00535">
    <property type="entry name" value="SAM_DCase"/>
    <property type="match status" value="1"/>
</dbReference>
<feature type="chain" id="PRO_5042322009" description="S-adenosylmethionine decarboxylase beta chain" evidence="17">
    <location>
        <begin position="1"/>
        <end position="113"/>
    </location>
</feature>
<protein>
    <recommendedName>
        <fullName evidence="13">S-adenosylmethionine decarboxylase proenzyme</fullName>
        <ecNumber evidence="13">4.1.1.50</ecNumber>
    </recommendedName>
</protein>
<keyword evidence="8 13" id="KW-0865">Zymogen</keyword>
<evidence type="ECO:0000256" key="7">
    <source>
        <dbReference type="ARBA" id="ARBA00023115"/>
    </source>
</evidence>
<evidence type="ECO:0000256" key="3">
    <source>
        <dbReference type="ARBA" id="ARBA00022691"/>
    </source>
</evidence>
<keyword evidence="7 13" id="KW-0620">Polyamine biosynthesis</keyword>
<proteinExistence type="inferred from homology"/>
<feature type="active site" description="Proton donor; for catalytic activity" evidence="14">
    <location>
        <position position="128"/>
    </location>
</feature>
<keyword evidence="9 13" id="KW-0456">Lyase</keyword>
<dbReference type="WBParaSite" id="jg23528">
    <property type="protein sequence ID" value="jg23528"/>
    <property type="gene ID" value="jg23528"/>
</dbReference>
<evidence type="ECO:0000256" key="2">
    <source>
        <dbReference type="ARBA" id="ARBA00008466"/>
    </source>
</evidence>
<dbReference type="InterPro" id="IPR018166">
    <property type="entry name" value="S-AdoMet_deCO2ase_CS"/>
</dbReference>
<evidence type="ECO:0000256" key="4">
    <source>
        <dbReference type="ARBA" id="ARBA00022793"/>
    </source>
</evidence>
<evidence type="ECO:0000313" key="19">
    <source>
        <dbReference type="Proteomes" id="UP000887574"/>
    </source>
</evidence>
<sequence length="400" mass="46185">MCRANKSLLWLIYNRIVLLANLSQLPTRAVPRAHLVGLLLHYMSEEPVANVAPQEFFFEGAEKLLEIWFEDIGEANSLRQIPRDKLVEMLALASCHILHCKSNSYIDSYVLSESSMFISDRRFILKTCGNTQLLATVDKIMQLAREYSGMDAVANVYYSRKNFLKPNLQPVMHRCFDEEVQQLDNYFSDGGAFCMGSLKQDRWYLYTLNSPQSHPICSDHTLEMLMSDVPPDILQTYSMTECKTAEECTKKGGILQLLPAGAVTHEELFEPVGYSMNALLPDSDQYFTIHITPQPEFSFVSFETNQQRQCLYKQTLKVLDCFKPNKFMVTIFSNELSPNGQETQERIWKHDIPGYKRTNLQFLRLQYDTLVYAQYVKNESNFTKIRRLIEEEETSNESDG</sequence>
<evidence type="ECO:0000256" key="11">
    <source>
        <dbReference type="ARBA" id="ARBA00023317"/>
    </source>
</evidence>
<keyword evidence="10 13" id="KW-0704">Schiff base</keyword>
<comment type="pathway">
    <text evidence="1 13">Amine and polyamine biosynthesis; S-adenosylmethioninamine biosynthesis; S-adenosylmethioninamine from S-adenosyl-L-methionine: step 1/1.</text>
</comment>
<name>A0A915DWN3_9BILA</name>
<feature type="modified residue" description="Pyruvic acid (Ser); by autocatalysis" evidence="15">
    <location>
        <position position="114"/>
    </location>
</feature>
<evidence type="ECO:0000256" key="14">
    <source>
        <dbReference type="PIRSR" id="PIRSR001355-1"/>
    </source>
</evidence>
<keyword evidence="19" id="KW-1185">Reference proteome</keyword>
<keyword evidence="5 16" id="KW-0068">Autocatalytic cleavage</keyword>
<comment type="catalytic activity">
    <reaction evidence="12 13">
        <text>S-adenosyl-L-methionine + H(+) = S-adenosyl 3-(methylsulfanyl)propylamine + CO2</text>
        <dbReference type="Rhea" id="RHEA:15981"/>
        <dbReference type="ChEBI" id="CHEBI:15378"/>
        <dbReference type="ChEBI" id="CHEBI:16526"/>
        <dbReference type="ChEBI" id="CHEBI:57443"/>
        <dbReference type="ChEBI" id="CHEBI:59789"/>
        <dbReference type="EC" id="4.1.1.50"/>
    </reaction>
</comment>
<dbReference type="GO" id="GO:0006597">
    <property type="term" value="P:spermine biosynthetic process"/>
    <property type="evidence" value="ECO:0007669"/>
    <property type="project" value="InterPro"/>
</dbReference>
<feature type="active site" description="Proton acceptor; for processing activity" evidence="14">
    <location>
        <position position="290"/>
    </location>
</feature>
<dbReference type="GO" id="GO:0005829">
    <property type="term" value="C:cytosol"/>
    <property type="evidence" value="ECO:0007669"/>
    <property type="project" value="TreeGrafter"/>
</dbReference>
<feature type="chain" id="PRO_5042322010" description="S-adenosylmethionine decarboxylase alpha chain" evidence="17">
    <location>
        <begin position="114"/>
        <end position="400"/>
    </location>
</feature>
<feature type="active site" description="Schiff-base intermediate with substrate; via pyruvic acid" evidence="14">
    <location>
        <position position="114"/>
    </location>
</feature>
<dbReference type="GO" id="GO:0008295">
    <property type="term" value="P:spermidine biosynthetic process"/>
    <property type="evidence" value="ECO:0007669"/>
    <property type="project" value="UniProtKB-KW"/>
</dbReference>
<evidence type="ECO:0000256" key="8">
    <source>
        <dbReference type="ARBA" id="ARBA00023145"/>
    </source>
</evidence>
<dbReference type="PANTHER" id="PTHR11570:SF0">
    <property type="entry name" value="S-ADENOSYLMETHIONINE DECARBOXYLASE PROENZYME"/>
    <property type="match status" value="1"/>
</dbReference>
<feature type="chain" id="PRO_5037691851" description="S-adenosylmethionine decarboxylase proenzyme" evidence="18">
    <location>
        <begin position="20"/>
        <end position="400"/>
    </location>
</feature>
<evidence type="ECO:0000256" key="9">
    <source>
        <dbReference type="ARBA" id="ARBA00023239"/>
    </source>
</evidence>
<keyword evidence="18" id="KW-0732">Signal</keyword>
<keyword evidence="6 13" id="KW-0745">Spermidine biosynthesis</keyword>
<evidence type="ECO:0000256" key="16">
    <source>
        <dbReference type="PIRSR" id="PIRSR001355-4"/>
    </source>
</evidence>
<evidence type="ECO:0000256" key="6">
    <source>
        <dbReference type="ARBA" id="ARBA00023066"/>
    </source>
</evidence>
<dbReference type="InterPro" id="IPR016067">
    <property type="entry name" value="S-AdoMet_deCO2ase_core"/>
</dbReference>
<evidence type="ECO:0000256" key="10">
    <source>
        <dbReference type="ARBA" id="ARBA00023270"/>
    </source>
</evidence>
<dbReference type="GO" id="GO:0004014">
    <property type="term" value="F:adenosylmethionine decarboxylase activity"/>
    <property type="evidence" value="ECO:0007669"/>
    <property type="project" value="UniProtKB-EC"/>
</dbReference>
<dbReference type="PIRSF" id="PIRSF001355">
    <property type="entry name" value="S-AdenosylMet_decarboxylase"/>
    <property type="match status" value="1"/>
</dbReference>
<dbReference type="Pfam" id="PF01536">
    <property type="entry name" value="SAM_decarbox"/>
    <property type="match status" value="1"/>
</dbReference>
<evidence type="ECO:0000256" key="5">
    <source>
        <dbReference type="ARBA" id="ARBA00022813"/>
    </source>
</evidence>
<feature type="site" description="Cleavage (non-hydrolytic); by autolysis" evidence="16">
    <location>
        <begin position="113"/>
        <end position="114"/>
    </location>
</feature>
<dbReference type="Proteomes" id="UP000887574">
    <property type="component" value="Unplaced"/>
</dbReference>
<dbReference type="InterPro" id="IPR001985">
    <property type="entry name" value="S-AdoMet_decarboxylase_euk"/>
</dbReference>
<evidence type="ECO:0000256" key="13">
    <source>
        <dbReference type="PIRNR" id="PIRNR001355"/>
    </source>
</evidence>
<dbReference type="EC" id="4.1.1.50" evidence="13"/>
<dbReference type="AlphaFoldDB" id="A0A915DWN3"/>
<dbReference type="SUPFAM" id="SSF56276">
    <property type="entry name" value="S-adenosylmethionine decarboxylase"/>
    <property type="match status" value="1"/>
</dbReference>
<keyword evidence="11 13" id="KW-0670">Pyruvate</keyword>
<organism evidence="19 20">
    <name type="scientific">Ditylenchus dipsaci</name>
    <dbReference type="NCBI Taxonomy" id="166011"/>
    <lineage>
        <taxon>Eukaryota</taxon>
        <taxon>Metazoa</taxon>
        <taxon>Ecdysozoa</taxon>
        <taxon>Nematoda</taxon>
        <taxon>Chromadorea</taxon>
        <taxon>Rhabditida</taxon>
        <taxon>Tylenchina</taxon>
        <taxon>Tylenchomorpha</taxon>
        <taxon>Sphaerularioidea</taxon>
        <taxon>Anguinidae</taxon>
        <taxon>Anguininae</taxon>
        <taxon>Ditylenchus</taxon>
    </lineage>
</organism>
<evidence type="ECO:0000313" key="20">
    <source>
        <dbReference type="WBParaSite" id="jg23528"/>
    </source>
</evidence>
<dbReference type="InterPro" id="IPR048283">
    <property type="entry name" value="AdoMetDC-like"/>
</dbReference>
<evidence type="ECO:0000256" key="18">
    <source>
        <dbReference type="SAM" id="SignalP"/>
    </source>
</evidence>
<evidence type="ECO:0000256" key="15">
    <source>
        <dbReference type="PIRSR" id="PIRSR001355-3"/>
    </source>
</evidence>
<comment type="similarity">
    <text evidence="2 13">Belongs to the eukaryotic AdoMetDC family.</text>
</comment>
<feature type="active site" description="Proton acceptor; for processing activity" evidence="14">
    <location>
        <position position="275"/>
    </location>
</feature>
<accession>A0A915DWN3</accession>
<evidence type="ECO:0000256" key="17">
    <source>
        <dbReference type="PIRSR" id="PIRSR001355-5"/>
    </source>
</evidence>
<dbReference type="PANTHER" id="PTHR11570">
    <property type="entry name" value="S-ADENOSYLMETHIONINE DECARBOXYLASE"/>
    <property type="match status" value="1"/>
</dbReference>
<reference evidence="20" key="1">
    <citation type="submission" date="2022-11" db="UniProtKB">
        <authorList>
            <consortium name="WormBaseParasite"/>
        </authorList>
    </citation>
    <scope>IDENTIFICATION</scope>
</reference>
<comment type="cofactor">
    <cofactor evidence="13">
        <name>pyruvate</name>
        <dbReference type="ChEBI" id="CHEBI:15361"/>
    </cofactor>
    <text evidence="13">Binds 1 pyruvoyl group covalently per subunit.</text>
</comment>
<dbReference type="Gene3D" id="3.60.90.10">
    <property type="entry name" value="S-adenosylmethionine decarboxylase"/>
    <property type="match status" value="1"/>
</dbReference>
<evidence type="ECO:0000256" key="12">
    <source>
        <dbReference type="ARBA" id="ARBA00048112"/>
    </source>
</evidence>
<feature type="signal peptide" evidence="18">
    <location>
        <begin position="1"/>
        <end position="19"/>
    </location>
</feature>